<evidence type="ECO:0000256" key="7">
    <source>
        <dbReference type="SAM" id="Phobius"/>
    </source>
</evidence>
<evidence type="ECO:0000256" key="6">
    <source>
        <dbReference type="PROSITE-ProRule" id="PRU00473"/>
    </source>
</evidence>
<organism evidence="9 10">
    <name type="scientific">Niastella vici</name>
    <dbReference type="NCBI Taxonomy" id="1703345"/>
    <lineage>
        <taxon>Bacteria</taxon>
        <taxon>Pseudomonadati</taxon>
        <taxon>Bacteroidota</taxon>
        <taxon>Chitinophagia</taxon>
        <taxon>Chitinophagales</taxon>
        <taxon>Chitinophagaceae</taxon>
        <taxon>Niastella</taxon>
    </lineage>
</organism>
<dbReference type="InterPro" id="IPR006664">
    <property type="entry name" value="OMP_bac"/>
</dbReference>
<evidence type="ECO:0000259" key="8">
    <source>
        <dbReference type="PROSITE" id="PS51123"/>
    </source>
</evidence>
<feature type="transmembrane region" description="Helical" evidence="7">
    <location>
        <begin position="16"/>
        <end position="35"/>
    </location>
</feature>
<evidence type="ECO:0000256" key="5">
    <source>
        <dbReference type="ARBA" id="ARBA00023136"/>
    </source>
</evidence>
<dbReference type="PRINTS" id="PR01021">
    <property type="entry name" value="OMPADOMAIN"/>
</dbReference>
<keyword evidence="7" id="KW-0812">Transmembrane</keyword>
<dbReference type="PANTHER" id="PTHR30024:SF47">
    <property type="entry name" value="TAURINE-BINDING PERIPLASMIC PROTEIN"/>
    <property type="match status" value="1"/>
</dbReference>
<keyword evidence="10" id="KW-1185">Reference proteome</keyword>
<dbReference type="Pfam" id="PF09084">
    <property type="entry name" value="NMT1"/>
    <property type="match status" value="1"/>
</dbReference>
<keyword evidence="4" id="KW-0732">Signal</keyword>
<dbReference type="AlphaFoldDB" id="A0A1V9FF85"/>
<dbReference type="GO" id="GO:0042597">
    <property type="term" value="C:periplasmic space"/>
    <property type="evidence" value="ECO:0007669"/>
    <property type="project" value="UniProtKB-SubCell"/>
</dbReference>
<evidence type="ECO:0000256" key="4">
    <source>
        <dbReference type="ARBA" id="ARBA00022729"/>
    </source>
</evidence>
<dbReference type="EMBL" id="LVYD01000124">
    <property type="protein sequence ID" value="OQP57015.1"/>
    <property type="molecule type" value="Genomic_DNA"/>
</dbReference>
<dbReference type="RefSeq" id="WP_081155979.1">
    <property type="nucleotide sequence ID" value="NZ_LVYD01000124.1"/>
</dbReference>
<reference evidence="9 10" key="1">
    <citation type="submission" date="2016-03" db="EMBL/GenBank/DDBJ databases">
        <title>Niastella vici sp. nov., isolated from farmland soil.</title>
        <authorList>
            <person name="Chen L."/>
            <person name="Wang D."/>
            <person name="Yang S."/>
            <person name="Wang G."/>
        </authorList>
    </citation>
    <scope>NUCLEOTIDE SEQUENCE [LARGE SCALE GENOMIC DNA]</scope>
    <source>
        <strain evidence="9 10">DJ57</strain>
    </source>
</reference>
<dbReference type="Proteomes" id="UP000192796">
    <property type="component" value="Unassembled WGS sequence"/>
</dbReference>
<dbReference type="Gene3D" id="3.40.190.10">
    <property type="entry name" value="Periplasmic binding protein-like II"/>
    <property type="match status" value="2"/>
</dbReference>
<sequence>MELTPKGRQAVKAVRNLAILLAVLAIGYFAIRAWGPSSKDGKLTIGGTSGKPDLVLAYNTFTGVEGIVLMNGGMDPNENSELYKNYGIKLQIKQMDAVKDTRSGLHAGDLDLVYCTTDALPVEMGSGSELRSDDVVQIMQVNQSHGADAIVVRKGIDEVSNLKGKKVAYAVGTASHTLLLNVLETSNMKMSDIDGYQVADGVEAANAFKNGQCDAALVWAPDDEDCVAASAGSKVLVSSAVASQIIADGLLVKKTVLDQKRAVITKLVKAWLQGNAKINTDAAAKKEANALFAKGFKFPEDIAAKSADKVYFSTFGDNVNFFGLNSTYTGMTGERMYGRMAVKYTEIGLAKSPAPWRNISDPSVIQELMNDQAFANDAKQGAVKPEAFQPATQEIKTQQAQSSKIVKLEFPVNSAQLTEDNIVTLDREVKELIQGFEKAYVRVEGNTDNTGQAKTNERLSLDRANAVVNYLVSEQHLDKNKFIVIGNGSKKPVAGCEGNQDEACKARNRRTEFQFIWKKPGETE</sequence>
<dbReference type="SUPFAM" id="SSF103088">
    <property type="entry name" value="OmpA-like"/>
    <property type="match status" value="1"/>
</dbReference>
<evidence type="ECO:0000256" key="3">
    <source>
        <dbReference type="ARBA" id="ARBA00010742"/>
    </source>
</evidence>
<evidence type="ECO:0000313" key="9">
    <source>
        <dbReference type="EMBL" id="OQP57015.1"/>
    </source>
</evidence>
<dbReference type="OrthoDB" id="9815602at2"/>
<dbReference type="InterPro" id="IPR036737">
    <property type="entry name" value="OmpA-like_sf"/>
</dbReference>
<feature type="domain" description="OmpA-like" evidence="8">
    <location>
        <begin position="397"/>
        <end position="519"/>
    </location>
</feature>
<dbReference type="GO" id="GO:0016020">
    <property type="term" value="C:membrane"/>
    <property type="evidence" value="ECO:0007669"/>
    <property type="project" value="UniProtKB-SubCell"/>
</dbReference>
<evidence type="ECO:0000256" key="2">
    <source>
        <dbReference type="ARBA" id="ARBA00004418"/>
    </source>
</evidence>
<comment type="caution">
    <text evidence="9">The sequence shown here is derived from an EMBL/GenBank/DDBJ whole genome shotgun (WGS) entry which is preliminary data.</text>
</comment>
<comment type="subcellular location">
    <subcellularLocation>
        <location evidence="1">Membrane</location>
    </subcellularLocation>
    <subcellularLocation>
        <location evidence="2">Periplasm</location>
    </subcellularLocation>
</comment>
<proteinExistence type="inferred from homology"/>
<keyword evidence="7" id="KW-1133">Transmembrane helix</keyword>
<name>A0A1V9FF85_9BACT</name>
<dbReference type="PROSITE" id="PS51123">
    <property type="entry name" value="OMPA_2"/>
    <property type="match status" value="1"/>
</dbReference>
<gene>
    <name evidence="9" type="ORF">A3860_10630</name>
</gene>
<protein>
    <recommendedName>
        <fullName evidence="8">OmpA-like domain-containing protein</fullName>
    </recommendedName>
</protein>
<accession>A0A1V9FF85</accession>
<dbReference type="SUPFAM" id="SSF53850">
    <property type="entry name" value="Periplasmic binding protein-like II"/>
    <property type="match status" value="1"/>
</dbReference>
<dbReference type="Pfam" id="PF00691">
    <property type="entry name" value="OmpA"/>
    <property type="match status" value="1"/>
</dbReference>
<evidence type="ECO:0000256" key="1">
    <source>
        <dbReference type="ARBA" id="ARBA00004370"/>
    </source>
</evidence>
<comment type="similarity">
    <text evidence="3">Belongs to the bacterial solute-binding protein SsuA/TauA family.</text>
</comment>
<dbReference type="CDD" id="cd07185">
    <property type="entry name" value="OmpA_C-like"/>
    <property type="match status" value="1"/>
</dbReference>
<keyword evidence="5 6" id="KW-0472">Membrane</keyword>
<evidence type="ECO:0000313" key="10">
    <source>
        <dbReference type="Proteomes" id="UP000192796"/>
    </source>
</evidence>
<dbReference type="Gene3D" id="3.30.1330.60">
    <property type="entry name" value="OmpA-like domain"/>
    <property type="match status" value="1"/>
</dbReference>
<dbReference type="InterPro" id="IPR006665">
    <property type="entry name" value="OmpA-like"/>
</dbReference>
<dbReference type="STRING" id="1703345.A3860_10630"/>
<dbReference type="InterPro" id="IPR015168">
    <property type="entry name" value="SsuA/THI5"/>
</dbReference>
<dbReference type="PANTHER" id="PTHR30024">
    <property type="entry name" value="ALIPHATIC SULFONATES-BINDING PROTEIN-RELATED"/>
    <property type="match status" value="1"/>
</dbReference>